<reference evidence="2" key="1">
    <citation type="journal article" date="2019" name="Sci. Rep.">
        <title>Draft genome of Tanacetum cinerariifolium, the natural source of mosquito coil.</title>
        <authorList>
            <person name="Yamashiro T."/>
            <person name="Shiraishi A."/>
            <person name="Satake H."/>
            <person name="Nakayama K."/>
        </authorList>
    </citation>
    <scope>NUCLEOTIDE SEQUENCE</scope>
</reference>
<proteinExistence type="predicted"/>
<sequence length="134" mass="15592">MQDIDEEEPVEVEEVLKVVTATKLITEVVTNAEPTTTTAAQVPKLEAELNANINWNDVMEKVKRSERQNNAVMRNDHSQIRPLFEKHYNLIQAFLKKVEEEVTMQEKEIKEEGNKRQGKSLEQEIAKKQRMDEE</sequence>
<gene>
    <name evidence="2" type="ORF">Tci_861593</name>
</gene>
<dbReference type="AlphaFoldDB" id="A0A699RVH5"/>
<dbReference type="EMBL" id="BKCJ011121863">
    <property type="protein sequence ID" value="GFC89623.1"/>
    <property type="molecule type" value="Genomic_DNA"/>
</dbReference>
<accession>A0A699RVH5</accession>
<feature type="non-terminal residue" evidence="2">
    <location>
        <position position="134"/>
    </location>
</feature>
<evidence type="ECO:0000313" key="2">
    <source>
        <dbReference type="EMBL" id="GFC89623.1"/>
    </source>
</evidence>
<organism evidence="2">
    <name type="scientific">Tanacetum cinerariifolium</name>
    <name type="common">Dalmatian daisy</name>
    <name type="synonym">Chrysanthemum cinerariifolium</name>
    <dbReference type="NCBI Taxonomy" id="118510"/>
    <lineage>
        <taxon>Eukaryota</taxon>
        <taxon>Viridiplantae</taxon>
        <taxon>Streptophyta</taxon>
        <taxon>Embryophyta</taxon>
        <taxon>Tracheophyta</taxon>
        <taxon>Spermatophyta</taxon>
        <taxon>Magnoliopsida</taxon>
        <taxon>eudicotyledons</taxon>
        <taxon>Gunneridae</taxon>
        <taxon>Pentapetalae</taxon>
        <taxon>asterids</taxon>
        <taxon>campanulids</taxon>
        <taxon>Asterales</taxon>
        <taxon>Asteraceae</taxon>
        <taxon>Asteroideae</taxon>
        <taxon>Anthemideae</taxon>
        <taxon>Anthemidinae</taxon>
        <taxon>Tanacetum</taxon>
    </lineage>
</organism>
<protein>
    <submittedName>
        <fullName evidence="2">Uncharacterized protein</fullName>
    </submittedName>
</protein>
<comment type="caution">
    <text evidence="2">The sequence shown here is derived from an EMBL/GenBank/DDBJ whole genome shotgun (WGS) entry which is preliminary data.</text>
</comment>
<name>A0A699RVH5_TANCI</name>
<feature type="region of interest" description="Disordered" evidence="1">
    <location>
        <begin position="106"/>
        <end position="134"/>
    </location>
</feature>
<evidence type="ECO:0000256" key="1">
    <source>
        <dbReference type="SAM" id="MobiDB-lite"/>
    </source>
</evidence>